<reference evidence="4" key="1">
    <citation type="submission" date="2016-10" db="EMBL/GenBank/DDBJ databases">
        <title>Comparative genomics uncovers the prolific and rare metabolic potential of the cyanobacterial genus Moorea.</title>
        <authorList>
            <person name="Leao T."/>
            <person name="Castelao G."/>
            <person name="Korobeynikov A."/>
            <person name="Monroe E.A."/>
            <person name="Podell S."/>
            <person name="Glukhov E."/>
            <person name="Allen E."/>
            <person name="Gerwick W.H."/>
            <person name="Gerwick L."/>
        </authorList>
    </citation>
    <scope>NUCLEOTIDE SEQUENCE [LARGE SCALE GENOMIC DNA]</scope>
    <source>
        <strain evidence="4">JHB</strain>
    </source>
</reference>
<evidence type="ECO:0000313" key="4">
    <source>
        <dbReference type="Proteomes" id="UP000176944"/>
    </source>
</evidence>
<dbReference type="EMBL" id="CP017708">
    <property type="protein sequence ID" value="AOY83457.1"/>
    <property type="molecule type" value="Genomic_DNA"/>
</dbReference>
<dbReference type="InterPro" id="IPR058740">
    <property type="entry name" value="MurL_N"/>
</dbReference>
<dbReference type="Proteomes" id="UP000176944">
    <property type="component" value="Chromosome"/>
</dbReference>
<dbReference type="AlphaFoldDB" id="A0A1D9G733"/>
<proteinExistence type="predicted"/>
<accession>A0A1D9G733</accession>
<dbReference type="InterPro" id="IPR058741">
    <property type="entry name" value="MurL_C"/>
</dbReference>
<evidence type="ECO:0000259" key="1">
    <source>
        <dbReference type="Pfam" id="PF26298"/>
    </source>
</evidence>
<sequence>MNINLKLLDCTRSKHNLTLLYQYDEITFTTTLWYSTVDFHQLESEYSQEYMEKVYFHILLFHGLKILSLKPTHIDLGKYGKYWKNNLQKLWEVSVEQCLGQWRYETGNLDYQGAEIIHQDVTTMKREAVTLVPGSTPLLLCNGGGKDSLLMARLLDDNSVPFDSFSINLHTHANPEKLFELHEQHLYKLQNPPPKIHRQYIIESFLNSPAAKLHGVEGVEVSEIRNYEDLPLAYGIFGILPIILQEKYTQLCYGNEKSADSEQVKVDNQVINHAWCKSTECEIFYEEYIQQEFISNLTIFSLLKPMSDPLVYRLLSQKVREEDLKLVYSCNTNPPWCKSCPKCAYVYLSYMAYVTPEQANEVQHLLGKENLFDRPDLQLYYRQLMGLEAHNAFECVGEIEETKLALEKCVERGFTGEAINCYSKKARLDRSEYQKLYKKYHQLDLSYQRLPPKLMEILLEECQKLENK</sequence>
<evidence type="ECO:0008006" key="5">
    <source>
        <dbReference type="Google" id="ProtNLM"/>
    </source>
</evidence>
<protein>
    <recommendedName>
        <fullName evidence="5">UDP-N-acetyl-alpha-D-muramoyl-L-alanyl-L-glutamate epimerase</fullName>
    </recommendedName>
</protein>
<gene>
    <name evidence="3" type="ORF">BJP36_29620</name>
</gene>
<dbReference type="Pfam" id="PF26299">
    <property type="entry name" value="MurL_N"/>
    <property type="match status" value="1"/>
</dbReference>
<feature type="domain" description="MurL C-terminal" evidence="1">
    <location>
        <begin position="333"/>
        <end position="412"/>
    </location>
</feature>
<evidence type="ECO:0000259" key="2">
    <source>
        <dbReference type="Pfam" id="PF26299"/>
    </source>
</evidence>
<feature type="domain" description="MurL N-terminal" evidence="2">
    <location>
        <begin position="248"/>
        <end position="302"/>
    </location>
</feature>
<evidence type="ECO:0000313" key="3">
    <source>
        <dbReference type="EMBL" id="AOY83457.1"/>
    </source>
</evidence>
<organism evidence="3 4">
    <name type="scientific">Moorena producens (strain JHB)</name>
    <dbReference type="NCBI Taxonomy" id="1454205"/>
    <lineage>
        <taxon>Bacteria</taxon>
        <taxon>Bacillati</taxon>
        <taxon>Cyanobacteriota</taxon>
        <taxon>Cyanophyceae</taxon>
        <taxon>Coleofasciculales</taxon>
        <taxon>Coleofasciculaceae</taxon>
        <taxon>Moorena</taxon>
    </lineage>
</organism>
<name>A0A1D9G733_MOOP1</name>
<dbReference type="Pfam" id="PF26298">
    <property type="entry name" value="MurL_epimerase_C"/>
    <property type="match status" value="1"/>
</dbReference>